<dbReference type="GO" id="GO:0016740">
    <property type="term" value="F:transferase activity"/>
    <property type="evidence" value="ECO:0007669"/>
    <property type="project" value="UniProtKB-KW"/>
</dbReference>
<dbReference type="Proteomes" id="UP000322876">
    <property type="component" value="Unassembled WGS sequence"/>
</dbReference>
<name>A0A5A8F366_9BACT</name>
<dbReference type="RefSeq" id="WP_149266129.1">
    <property type="nucleotide sequence ID" value="NZ_VFJB01000004.1"/>
</dbReference>
<dbReference type="InterPro" id="IPR013024">
    <property type="entry name" value="GGCT-like"/>
</dbReference>
<keyword evidence="3" id="KW-1185">Reference proteome</keyword>
<dbReference type="EMBL" id="VFJB01000004">
    <property type="protein sequence ID" value="KAA0258575.1"/>
    <property type="molecule type" value="Genomic_DNA"/>
</dbReference>
<protein>
    <submittedName>
        <fullName evidence="2">Gamma-glutamylcyclotransferase</fullName>
    </submittedName>
</protein>
<keyword evidence="2" id="KW-0808">Transferase</keyword>
<dbReference type="Pfam" id="PF06094">
    <property type="entry name" value="GGACT"/>
    <property type="match status" value="1"/>
</dbReference>
<dbReference type="InterPro" id="IPR036568">
    <property type="entry name" value="GGCT-like_sf"/>
</dbReference>
<evidence type="ECO:0000259" key="1">
    <source>
        <dbReference type="Pfam" id="PF06094"/>
    </source>
</evidence>
<proteinExistence type="predicted"/>
<evidence type="ECO:0000313" key="2">
    <source>
        <dbReference type="EMBL" id="KAA0258575.1"/>
    </source>
</evidence>
<reference evidence="2 3" key="1">
    <citation type="submission" date="2019-06" db="EMBL/GenBank/DDBJ databases">
        <title>Genomic insights into carbon and energy metabolism of Deferribacter autotrophicus revealed new metabolic traits in the phylum Deferribacteres.</title>
        <authorList>
            <person name="Slobodkin A.I."/>
            <person name="Slobodkina G.B."/>
            <person name="Allioux M."/>
            <person name="Alain K."/>
            <person name="Jebbar M."/>
            <person name="Shadrin V."/>
            <person name="Kublanov I.V."/>
            <person name="Toshchakov S.V."/>
            <person name="Bonch-Osmolovskaya E.A."/>
        </authorList>
    </citation>
    <scope>NUCLEOTIDE SEQUENCE [LARGE SCALE GENOMIC DNA]</scope>
    <source>
        <strain evidence="2 3">SL50</strain>
    </source>
</reference>
<dbReference type="CDD" id="cd06661">
    <property type="entry name" value="GGCT_like"/>
    <property type="match status" value="1"/>
</dbReference>
<dbReference type="InterPro" id="IPR009288">
    <property type="entry name" value="AIG2-like_dom"/>
</dbReference>
<dbReference type="Gene3D" id="3.10.490.10">
    <property type="entry name" value="Gamma-glutamyl cyclotransferase-like"/>
    <property type="match status" value="1"/>
</dbReference>
<feature type="domain" description="Gamma-glutamylcyclotransferase AIG2-like" evidence="1">
    <location>
        <begin position="6"/>
        <end position="118"/>
    </location>
</feature>
<dbReference type="SUPFAM" id="SSF110857">
    <property type="entry name" value="Gamma-glutamyl cyclotransferase-like"/>
    <property type="match status" value="1"/>
</dbReference>
<organism evidence="2 3">
    <name type="scientific">Deferribacter autotrophicus</name>
    <dbReference type="NCBI Taxonomy" id="500465"/>
    <lineage>
        <taxon>Bacteria</taxon>
        <taxon>Pseudomonadati</taxon>
        <taxon>Deferribacterota</taxon>
        <taxon>Deferribacteres</taxon>
        <taxon>Deferribacterales</taxon>
        <taxon>Deferribacteraceae</taxon>
        <taxon>Deferribacter</taxon>
    </lineage>
</organism>
<evidence type="ECO:0000313" key="3">
    <source>
        <dbReference type="Proteomes" id="UP000322876"/>
    </source>
</evidence>
<gene>
    <name evidence="2" type="ORF">FHQ18_05295</name>
</gene>
<sequence length="118" mass="13898">MLIDKLFVYGLLKMGYPNYSLVEPYIITEIDAYTIGSLYKLSKTNQPAYIKDGNYKIYGKLYYLLNTKKLFPVLDYIEQGFERELTSVYAKGEEHIAWIYVYRLDLKDAILIENGVWE</sequence>
<accession>A0A5A8F366</accession>
<dbReference type="AlphaFoldDB" id="A0A5A8F366"/>
<dbReference type="OrthoDB" id="482277at2"/>
<comment type="caution">
    <text evidence="2">The sequence shown here is derived from an EMBL/GenBank/DDBJ whole genome shotgun (WGS) entry which is preliminary data.</text>
</comment>